<evidence type="ECO:0000313" key="2">
    <source>
        <dbReference type="Proteomes" id="UP000660454"/>
    </source>
</evidence>
<proteinExistence type="predicted"/>
<dbReference type="EMBL" id="BOOF01000080">
    <property type="protein sequence ID" value="GIH67497.1"/>
    <property type="molecule type" value="Genomic_DNA"/>
</dbReference>
<gene>
    <name evidence="1" type="ORF">Msi02_83140</name>
</gene>
<keyword evidence="2" id="KW-1185">Reference proteome</keyword>
<accession>A0ABQ4H1D2</accession>
<protein>
    <submittedName>
        <fullName evidence="1">Uncharacterized protein</fullName>
    </submittedName>
</protein>
<comment type="caution">
    <text evidence="1">The sequence shown here is derived from an EMBL/GenBank/DDBJ whole genome shotgun (WGS) entry which is preliminary data.</text>
</comment>
<dbReference type="RefSeq" id="WP_204053173.1">
    <property type="nucleotide sequence ID" value="NZ_BOOF01000080.1"/>
</dbReference>
<sequence>MDPLVLAAATAMVTAMTTEGWQQAREAVVALWRRVHPERVPAVEAELEETRAEMVIARQAGDRQAEQGLVDDWQRKLRRLLAADPRLGDELRRILDQELAPLLPAAEQSQVRDITMTARAYGHGRVFQAGRDQHIDEK</sequence>
<organism evidence="1 2">
    <name type="scientific">Microbispora siamensis</name>
    <dbReference type="NCBI Taxonomy" id="564413"/>
    <lineage>
        <taxon>Bacteria</taxon>
        <taxon>Bacillati</taxon>
        <taxon>Actinomycetota</taxon>
        <taxon>Actinomycetes</taxon>
        <taxon>Streptosporangiales</taxon>
        <taxon>Streptosporangiaceae</taxon>
        <taxon>Microbispora</taxon>
    </lineage>
</organism>
<dbReference type="Proteomes" id="UP000660454">
    <property type="component" value="Unassembled WGS sequence"/>
</dbReference>
<name>A0ABQ4H1D2_9ACTN</name>
<evidence type="ECO:0000313" key="1">
    <source>
        <dbReference type="EMBL" id="GIH67497.1"/>
    </source>
</evidence>
<reference evidence="1 2" key="1">
    <citation type="submission" date="2021-01" db="EMBL/GenBank/DDBJ databases">
        <title>Whole genome shotgun sequence of Microbispora siamensis NBRC 104113.</title>
        <authorList>
            <person name="Komaki H."/>
            <person name="Tamura T."/>
        </authorList>
    </citation>
    <scope>NUCLEOTIDE SEQUENCE [LARGE SCALE GENOMIC DNA]</scope>
    <source>
        <strain evidence="1 2">NBRC 104113</strain>
    </source>
</reference>